<comment type="similarity">
    <text evidence="1">Belongs to the short-chain dehydrogenases/reductases (SDR) family.</text>
</comment>
<comment type="caution">
    <text evidence="3">The sequence shown here is derived from an EMBL/GenBank/DDBJ whole genome shotgun (WGS) entry which is preliminary data.</text>
</comment>
<dbReference type="EMBL" id="QZKU01000128">
    <property type="protein sequence ID" value="RJP16161.1"/>
    <property type="molecule type" value="Genomic_DNA"/>
</dbReference>
<evidence type="ECO:0000256" key="1">
    <source>
        <dbReference type="ARBA" id="ARBA00006484"/>
    </source>
</evidence>
<evidence type="ECO:0000313" key="3">
    <source>
        <dbReference type="EMBL" id="RJP16161.1"/>
    </source>
</evidence>
<dbReference type="InterPro" id="IPR036291">
    <property type="entry name" value="NAD(P)-bd_dom_sf"/>
</dbReference>
<evidence type="ECO:0000313" key="4">
    <source>
        <dbReference type="Proteomes" id="UP000265882"/>
    </source>
</evidence>
<proteinExistence type="inferred from homology"/>
<dbReference type="Proteomes" id="UP000265882">
    <property type="component" value="Unassembled WGS sequence"/>
</dbReference>
<dbReference type="Pfam" id="PF13561">
    <property type="entry name" value="adh_short_C2"/>
    <property type="match status" value="1"/>
</dbReference>
<dbReference type="InterPro" id="IPR020904">
    <property type="entry name" value="Sc_DH/Rdtase_CS"/>
</dbReference>
<accession>A0A3A4NLV4</accession>
<protein>
    <submittedName>
        <fullName evidence="3">SDR family oxidoreductase</fullName>
    </submittedName>
</protein>
<dbReference type="PANTHER" id="PTHR42760">
    <property type="entry name" value="SHORT-CHAIN DEHYDROGENASES/REDUCTASES FAMILY MEMBER"/>
    <property type="match status" value="1"/>
</dbReference>
<dbReference type="NCBIfam" id="NF005559">
    <property type="entry name" value="PRK07231.1"/>
    <property type="match status" value="1"/>
</dbReference>
<dbReference type="GO" id="GO:0016616">
    <property type="term" value="F:oxidoreductase activity, acting on the CH-OH group of donors, NAD or NADP as acceptor"/>
    <property type="evidence" value="ECO:0007669"/>
    <property type="project" value="TreeGrafter"/>
</dbReference>
<name>A0A3A4NLV4_ABYX5</name>
<organism evidence="3 4">
    <name type="scientific">Abyssobacteria bacterium (strain SURF_5)</name>
    <dbReference type="NCBI Taxonomy" id="2093360"/>
    <lineage>
        <taxon>Bacteria</taxon>
        <taxon>Pseudomonadati</taxon>
        <taxon>Candidatus Hydrogenedentota</taxon>
        <taxon>Candidatus Abyssobacteria</taxon>
    </lineage>
</organism>
<dbReference type="PANTHER" id="PTHR42760:SF133">
    <property type="entry name" value="3-OXOACYL-[ACYL-CARRIER-PROTEIN] REDUCTASE"/>
    <property type="match status" value="1"/>
</dbReference>
<reference evidence="3 4" key="1">
    <citation type="journal article" date="2017" name="ISME J.">
        <title>Energy and carbon metabolisms in a deep terrestrial subsurface fluid microbial community.</title>
        <authorList>
            <person name="Momper L."/>
            <person name="Jungbluth S.P."/>
            <person name="Lee M.D."/>
            <person name="Amend J.P."/>
        </authorList>
    </citation>
    <scope>NUCLEOTIDE SEQUENCE [LARGE SCALE GENOMIC DNA]</scope>
    <source>
        <strain evidence="3">SURF_5</strain>
    </source>
</reference>
<dbReference type="SUPFAM" id="SSF51735">
    <property type="entry name" value="NAD(P)-binding Rossmann-fold domains"/>
    <property type="match status" value="1"/>
</dbReference>
<dbReference type="NCBIfam" id="NF009466">
    <property type="entry name" value="PRK12826.1-2"/>
    <property type="match status" value="1"/>
</dbReference>
<dbReference type="Gene3D" id="3.40.50.720">
    <property type="entry name" value="NAD(P)-binding Rossmann-like Domain"/>
    <property type="match status" value="1"/>
</dbReference>
<dbReference type="PROSITE" id="PS00061">
    <property type="entry name" value="ADH_SHORT"/>
    <property type="match status" value="1"/>
</dbReference>
<evidence type="ECO:0000256" key="2">
    <source>
        <dbReference type="ARBA" id="ARBA00023002"/>
    </source>
</evidence>
<dbReference type="AlphaFoldDB" id="A0A3A4NLV4"/>
<keyword evidence="2" id="KW-0560">Oxidoreductase</keyword>
<dbReference type="PRINTS" id="PR00081">
    <property type="entry name" value="GDHRDH"/>
</dbReference>
<gene>
    <name evidence="3" type="ORF">C4520_19325</name>
</gene>
<sequence>MDLYLKNKVALVTGAGSGIGRNTALFLAEEGAKVCCADLFEEKVAETVKMIRDQGGEAMPAVCDVREYRQVTRMLRATLNAYAQVDMLINSAGVAAGGLFADTEPEEWASEININLIGTMNCCRAVIDHMIPRGYGKIVNLASDAGRVGEKRMTVYGAAKGGVIGFTKCLAVEMARFKINVNAVAPGVVRSPMTSYLTDEMAKEWARYYPLRRLGETEDIANMIVFLCSDRTNWMTGQIVSVDGGFSRV</sequence>
<dbReference type="PRINTS" id="PR00080">
    <property type="entry name" value="SDRFAMILY"/>
</dbReference>
<dbReference type="InterPro" id="IPR002347">
    <property type="entry name" value="SDR_fam"/>
</dbReference>
<dbReference type="FunFam" id="3.40.50.720:FF:000173">
    <property type="entry name" value="3-oxoacyl-[acyl-carrier protein] reductase"/>
    <property type="match status" value="1"/>
</dbReference>